<protein>
    <submittedName>
        <fullName evidence="1">Uncharacterized protein</fullName>
    </submittedName>
</protein>
<dbReference type="AlphaFoldDB" id="A0A1E3LUJ1"/>
<organism evidence="1 2">
    <name type="scientific">Sphingomonas turrisvirgatae</name>
    <dbReference type="NCBI Taxonomy" id="1888892"/>
    <lineage>
        <taxon>Bacteria</taxon>
        <taxon>Pseudomonadati</taxon>
        <taxon>Pseudomonadota</taxon>
        <taxon>Alphaproteobacteria</taxon>
        <taxon>Sphingomonadales</taxon>
        <taxon>Sphingomonadaceae</taxon>
        <taxon>Sphingomonas</taxon>
    </lineage>
</organism>
<evidence type="ECO:0000313" key="1">
    <source>
        <dbReference type="EMBL" id="ODP37431.1"/>
    </source>
</evidence>
<reference evidence="1 2" key="1">
    <citation type="submission" date="2016-08" db="EMBL/GenBank/DDBJ databases">
        <title>Draft genome of the agarase producing Sphingomonas sp. MCT13.</title>
        <authorList>
            <person name="D'Andrea M.M."/>
            <person name="Rossolini G.M."/>
            <person name="Thaller M.C."/>
        </authorList>
    </citation>
    <scope>NUCLEOTIDE SEQUENCE [LARGE SCALE GENOMIC DNA]</scope>
    <source>
        <strain evidence="1 2">MCT13</strain>
    </source>
</reference>
<keyword evidence="2" id="KW-1185">Reference proteome</keyword>
<name>A0A1E3LUJ1_9SPHN</name>
<sequence>MMMDCGGAAMMIGMGVVWLLVVAVLILGLAALVKYLQTTLGARAGAALIKGTGGAGIQGVRRE</sequence>
<accession>A0A1E3LUJ1</accession>
<comment type="caution">
    <text evidence="1">The sequence shown here is derived from an EMBL/GenBank/DDBJ whole genome shotgun (WGS) entry which is preliminary data.</text>
</comment>
<proteinExistence type="predicted"/>
<dbReference type="Proteomes" id="UP000094487">
    <property type="component" value="Unassembled WGS sequence"/>
</dbReference>
<gene>
    <name evidence="1" type="ORF">BFL28_17925</name>
</gene>
<dbReference type="STRING" id="1888892.BFL28_17925"/>
<dbReference type="EMBL" id="MDDS01000030">
    <property type="protein sequence ID" value="ODP37431.1"/>
    <property type="molecule type" value="Genomic_DNA"/>
</dbReference>
<evidence type="ECO:0000313" key="2">
    <source>
        <dbReference type="Proteomes" id="UP000094487"/>
    </source>
</evidence>